<evidence type="ECO:0000313" key="2">
    <source>
        <dbReference type="EMBL" id="JAH51628.1"/>
    </source>
</evidence>
<feature type="region of interest" description="Disordered" evidence="1">
    <location>
        <begin position="1"/>
        <end position="29"/>
    </location>
</feature>
<organism evidence="2">
    <name type="scientific">Anguilla anguilla</name>
    <name type="common">European freshwater eel</name>
    <name type="synonym">Muraena anguilla</name>
    <dbReference type="NCBI Taxonomy" id="7936"/>
    <lineage>
        <taxon>Eukaryota</taxon>
        <taxon>Metazoa</taxon>
        <taxon>Chordata</taxon>
        <taxon>Craniata</taxon>
        <taxon>Vertebrata</taxon>
        <taxon>Euteleostomi</taxon>
        <taxon>Actinopterygii</taxon>
        <taxon>Neopterygii</taxon>
        <taxon>Teleostei</taxon>
        <taxon>Anguilliformes</taxon>
        <taxon>Anguillidae</taxon>
        <taxon>Anguilla</taxon>
    </lineage>
</organism>
<accession>A0A0E9TFX0</accession>
<dbReference type="EMBL" id="GBXM01056949">
    <property type="protein sequence ID" value="JAH51628.1"/>
    <property type="molecule type" value="Transcribed_RNA"/>
</dbReference>
<sequence length="29" mass="2894">MPVDQPEESCSSPAGIVPLLVPGAGLSRS</sequence>
<reference evidence="2" key="2">
    <citation type="journal article" date="2015" name="Fish Shellfish Immunol.">
        <title>Early steps in the European eel (Anguilla anguilla)-Vibrio vulnificus interaction in the gills: Role of the RtxA13 toxin.</title>
        <authorList>
            <person name="Callol A."/>
            <person name="Pajuelo D."/>
            <person name="Ebbesson L."/>
            <person name="Teles M."/>
            <person name="MacKenzie S."/>
            <person name="Amaro C."/>
        </authorList>
    </citation>
    <scope>NUCLEOTIDE SEQUENCE</scope>
</reference>
<evidence type="ECO:0000256" key="1">
    <source>
        <dbReference type="SAM" id="MobiDB-lite"/>
    </source>
</evidence>
<dbReference type="AlphaFoldDB" id="A0A0E9TFX0"/>
<name>A0A0E9TFX0_ANGAN</name>
<proteinExistence type="predicted"/>
<protein>
    <submittedName>
        <fullName evidence="2">Uncharacterized protein</fullName>
    </submittedName>
</protein>
<reference evidence="2" key="1">
    <citation type="submission" date="2014-11" db="EMBL/GenBank/DDBJ databases">
        <authorList>
            <person name="Amaro Gonzalez C."/>
        </authorList>
    </citation>
    <scope>NUCLEOTIDE SEQUENCE</scope>
</reference>